<evidence type="ECO:0008006" key="3">
    <source>
        <dbReference type="Google" id="ProtNLM"/>
    </source>
</evidence>
<keyword evidence="2" id="KW-1185">Reference proteome</keyword>
<sequence length="373" mass="41556">MPAHRRPLILSSLAHDIHASAARWALRASGIDATWLSSLAEAELGAMSLHCDPDLGLRMSGPLDDASVGTVWYRRPRNPESFPRAQAGDQPFLRGEWGRFLKNVYALTDQGADRLWVNRPAAAAMAENKLVQLRAAHHCGLRFPPTLVSHDPAEIRRFVQRHGRVVYKPFLTHTWKDAETGRMFSTYARIVEPAMLEDDQSLLHCPGIYQVYVDKRHDLRVTAIGDRYFAARLYAQHDDGFVDWRVPQNTQGLRAEVGELSSADQAKLAALMRELGLVFGCIDLAIDANGDAHFLEVNQAGQFLFIEDLLPSLPLLRAMSAMLAEGRPDYSLATIAKLSYAEYCASEEHREWWAQASETLKGRSAAAAGITLE</sequence>
<reference evidence="1 2" key="1">
    <citation type="journal article" date="2015" name="BMC Genomics">
        <title>Comparative genomics and metabolic profiling of the genus Lysobacter.</title>
        <authorList>
            <person name="de Bruijn I."/>
            <person name="Cheng X."/>
            <person name="de Jager V."/>
            <person name="Exposito R.G."/>
            <person name="Watrous J."/>
            <person name="Patel N."/>
            <person name="Postma J."/>
            <person name="Dorrestein P.C."/>
            <person name="Kobayashi D."/>
            <person name="Raaijmakers J.M."/>
        </authorList>
    </citation>
    <scope>NUCLEOTIDE SEQUENCE [LARGE SCALE GENOMIC DNA]</scope>
    <source>
        <strain evidence="1 2">76</strain>
    </source>
</reference>
<dbReference type="OrthoDB" id="583309at2"/>
<dbReference type="PANTHER" id="PTHR21621:SF0">
    <property type="entry name" value="BETA-CITRYLGLUTAMATE SYNTHASE B-RELATED"/>
    <property type="match status" value="1"/>
</dbReference>
<dbReference type="GO" id="GO:0018169">
    <property type="term" value="F:ribosomal S6-glutamic acid ligase activity"/>
    <property type="evidence" value="ECO:0007669"/>
    <property type="project" value="TreeGrafter"/>
</dbReference>
<gene>
    <name evidence="1" type="ORF">LA76x_0762</name>
</gene>
<dbReference type="RefSeq" id="WP_057916645.1">
    <property type="nucleotide sequence ID" value="NZ_CP011129.1"/>
</dbReference>
<dbReference type="Proteomes" id="UP000060787">
    <property type="component" value="Chromosome"/>
</dbReference>
<organism evidence="1 2">
    <name type="scientific">Lysobacter antibioticus</name>
    <dbReference type="NCBI Taxonomy" id="84531"/>
    <lineage>
        <taxon>Bacteria</taxon>
        <taxon>Pseudomonadati</taxon>
        <taxon>Pseudomonadota</taxon>
        <taxon>Gammaproteobacteria</taxon>
        <taxon>Lysobacterales</taxon>
        <taxon>Lysobacteraceae</taxon>
        <taxon>Lysobacter</taxon>
    </lineage>
</organism>
<dbReference type="SUPFAM" id="SSF56059">
    <property type="entry name" value="Glutathione synthetase ATP-binding domain-like"/>
    <property type="match status" value="1"/>
</dbReference>
<dbReference type="KEGG" id="lab:LA76x_0762"/>
<dbReference type="GO" id="GO:0005737">
    <property type="term" value="C:cytoplasm"/>
    <property type="evidence" value="ECO:0007669"/>
    <property type="project" value="TreeGrafter"/>
</dbReference>
<dbReference type="EMBL" id="CP011129">
    <property type="protein sequence ID" value="ALN78923.1"/>
    <property type="molecule type" value="Genomic_DNA"/>
</dbReference>
<accession>A0A0S2E249</accession>
<evidence type="ECO:0000313" key="1">
    <source>
        <dbReference type="EMBL" id="ALN78923.1"/>
    </source>
</evidence>
<protein>
    <recommendedName>
        <fullName evidence="3">ATP-grasp domain protein</fullName>
    </recommendedName>
</protein>
<dbReference type="GO" id="GO:0009432">
    <property type="term" value="P:SOS response"/>
    <property type="evidence" value="ECO:0007669"/>
    <property type="project" value="TreeGrafter"/>
</dbReference>
<name>A0A0S2E249_LYSAN</name>
<dbReference type="Gene3D" id="3.30.470.20">
    <property type="entry name" value="ATP-grasp fold, B domain"/>
    <property type="match status" value="1"/>
</dbReference>
<dbReference type="AlphaFoldDB" id="A0A0S2E249"/>
<evidence type="ECO:0000313" key="2">
    <source>
        <dbReference type="Proteomes" id="UP000060787"/>
    </source>
</evidence>
<proteinExistence type="predicted"/>
<dbReference type="PANTHER" id="PTHR21621">
    <property type="entry name" value="RIBOSOMAL PROTEIN S6 MODIFICATION PROTEIN"/>
    <property type="match status" value="1"/>
</dbReference>
<dbReference type="eggNOG" id="COG0189">
    <property type="taxonomic scope" value="Bacteria"/>
</dbReference>
<dbReference type="KEGG" id="laq:GLA29479_3931"/>
<dbReference type="STRING" id="84531.LA76x_0762"/>
<dbReference type="PATRIC" id="fig|84531.7.peg.3852"/>